<dbReference type="Pfam" id="PF00270">
    <property type="entry name" value="DEAD"/>
    <property type="match status" value="1"/>
</dbReference>
<dbReference type="Pfam" id="PF00271">
    <property type="entry name" value="Helicase_C"/>
    <property type="match status" value="1"/>
</dbReference>
<dbReference type="PANTHER" id="PTHR47957:SF3">
    <property type="entry name" value="ATP-DEPENDENT HELICASE HRQ1"/>
    <property type="match status" value="1"/>
</dbReference>
<dbReference type="InterPro" id="IPR018973">
    <property type="entry name" value="MZB"/>
</dbReference>
<evidence type="ECO:0000256" key="1">
    <source>
        <dbReference type="ARBA" id="ARBA00022741"/>
    </source>
</evidence>
<dbReference type="SMART" id="SM00487">
    <property type="entry name" value="DEXDc"/>
    <property type="match status" value="1"/>
</dbReference>
<organism evidence="5 6">
    <name type="scientific">Dyella solisilvae</name>
    <dbReference type="NCBI Taxonomy" id="1920168"/>
    <lineage>
        <taxon>Bacteria</taxon>
        <taxon>Pseudomonadati</taxon>
        <taxon>Pseudomonadota</taxon>
        <taxon>Gammaproteobacteria</taxon>
        <taxon>Lysobacterales</taxon>
        <taxon>Rhodanobacteraceae</taxon>
        <taxon>Dyella</taxon>
    </lineage>
</organism>
<dbReference type="CDD" id="cd17923">
    <property type="entry name" value="DEXHc_Hrq1-like"/>
    <property type="match status" value="1"/>
</dbReference>
<dbReference type="InterPro" id="IPR011545">
    <property type="entry name" value="DEAD/DEAH_box_helicase_dom"/>
</dbReference>
<dbReference type="EMBL" id="QQSY01000002">
    <property type="protein sequence ID" value="RDI98666.1"/>
    <property type="molecule type" value="Genomic_DNA"/>
</dbReference>
<feature type="domain" description="Helicase C-terminal" evidence="4">
    <location>
        <begin position="300"/>
        <end position="452"/>
    </location>
</feature>
<dbReference type="Gene3D" id="3.40.50.300">
    <property type="entry name" value="P-loop containing nucleotide triphosphate hydrolases"/>
    <property type="match status" value="2"/>
</dbReference>
<keyword evidence="1" id="KW-0547">Nucleotide-binding</keyword>
<dbReference type="GO" id="GO:0003676">
    <property type="term" value="F:nucleic acid binding"/>
    <property type="evidence" value="ECO:0007669"/>
    <property type="project" value="InterPro"/>
</dbReference>
<name>A0A370K7N6_9GAMM</name>
<dbReference type="GO" id="GO:0043138">
    <property type="term" value="F:3'-5' DNA helicase activity"/>
    <property type="evidence" value="ECO:0007669"/>
    <property type="project" value="TreeGrafter"/>
</dbReference>
<gene>
    <name evidence="5" type="ORF">DVT68_09090</name>
</gene>
<dbReference type="InterPro" id="IPR055227">
    <property type="entry name" value="HRQ1_WHD"/>
</dbReference>
<protein>
    <submittedName>
        <fullName evidence="5">DUF1998 domain-containing protein</fullName>
    </submittedName>
</protein>
<evidence type="ECO:0000259" key="3">
    <source>
        <dbReference type="PROSITE" id="PS51192"/>
    </source>
</evidence>
<evidence type="ECO:0000259" key="4">
    <source>
        <dbReference type="PROSITE" id="PS51194"/>
    </source>
</evidence>
<proteinExistence type="predicted"/>
<dbReference type="InterPro" id="IPR027417">
    <property type="entry name" value="P-loop_NTPase"/>
</dbReference>
<dbReference type="GO" id="GO:0005524">
    <property type="term" value="F:ATP binding"/>
    <property type="evidence" value="ECO:0007669"/>
    <property type="project" value="UniProtKB-KW"/>
</dbReference>
<dbReference type="PROSITE" id="PS51192">
    <property type="entry name" value="HELICASE_ATP_BIND_1"/>
    <property type="match status" value="1"/>
</dbReference>
<dbReference type="GO" id="GO:0006289">
    <property type="term" value="P:nucleotide-excision repair"/>
    <property type="evidence" value="ECO:0007669"/>
    <property type="project" value="TreeGrafter"/>
</dbReference>
<dbReference type="SMART" id="SM00490">
    <property type="entry name" value="HELICc"/>
    <property type="match status" value="1"/>
</dbReference>
<dbReference type="SUPFAM" id="SSF52540">
    <property type="entry name" value="P-loop containing nucleoside triphosphate hydrolases"/>
    <property type="match status" value="1"/>
</dbReference>
<dbReference type="PROSITE" id="PS51194">
    <property type="entry name" value="HELICASE_CTER"/>
    <property type="match status" value="1"/>
</dbReference>
<dbReference type="Pfam" id="PF22982">
    <property type="entry name" value="WHD_HRQ1"/>
    <property type="match status" value="1"/>
</dbReference>
<dbReference type="InterPro" id="IPR014001">
    <property type="entry name" value="Helicase_ATP-bd"/>
</dbReference>
<evidence type="ECO:0000313" key="6">
    <source>
        <dbReference type="Proteomes" id="UP000254711"/>
    </source>
</evidence>
<dbReference type="Proteomes" id="UP000254711">
    <property type="component" value="Unassembled WGS sequence"/>
</dbReference>
<dbReference type="GO" id="GO:0036297">
    <property type="term" value="P:interstrand cross-link repair"/>
    <property type="evidence" value="ECO:0007669"/>
    <property type="project" value="TreeGrafter"/>
</dbReference>
<accession>A0A370K7N6</accession>
<evidence type="ECO:0000313" key="5">
    <source>
        <dbReference type="EMBL" id="RDI98666.1"/>
    </source>
</evidence>
<dbReference type="PANTHER" id="PTHR47957">
    <property type="entry name" value="ATP-DEPENDENT HELICASE HRQ1"/>
    <property type="match status" value="1"/>
</dbReference>
<keyword evidence="2" id="KW-0067">ATP-binding</keyword>
<keyword evidence="6" id="KW-1185">Reference proteome</keyword>
<feature type="domain" description="Helicase ATP-binding" evidence="3">
    <location>
        <begin position="85"/>
        <end position="264"/>
    </location>
</feature>
<comment type="caution">
    <text evidence="5">The sequence shown here is derived from an EMBL/GenBank/DDBJ whole genome shotgun (WGS) entry which is preliminary data.</text>
</comment>
<dbReference type="InterPro" id="IPR001650">
    <property type="entry name" value="Helicase_C-like"/>
</dbReference>
<dbReference type="CDD" id="cd18797">
    <property type="entry name" value="SF2_C_Hrq"/>
    <property type="match status" value="1"/>
</dbReference>
<dbReference type="AlphaFoldDB" id="A0A370K7N6"/>
<sequence>MNALPNPLAQRAVRADGALGAPVSGGDQLARRLARRYADRITGSFVQPDREGRYAPLPGDMPPALAQALRSRGIEQLYDHQAQAWDATAAGEHVVIATPTASGKSLCYTLPVISAAIRQRAKALFLFPTKALAQDQVAELLELNQAGDLGVKAFTFDGDTPGDARQAIRLHGDIVVSNPDMLHQGILPHHTKWAQFFENLRYVVIDEVHTYRGVFGSHVANVLRRLQRVCAFYGVSPQFILCSATIGNPAEHASALIEQPVTAITESGAPVGEKHVLLWNPPVVNPDLGLRASARSQSNRIARTAIRAGLKTLVFAQSRLMVEVLTKYLKDVFDNDPRKPPRIRAYRGGYLPTERRAAEREMRAGQVDGIVSTSALELGVDIGALDVVVLNGYPGSVAATWQRFGRAGRRQQASLGVLVASSDPLDQYLVRHPEFFRGAPPEHARIAPDQPLILLDHIRCAAFELPFAAGELFGPQDATPWLQVLAEEGVLHPEGGRYEWIADSYPANAVSLRSVADGNFVVVDRTNGRQTIIAEVDFSAASLTLYEGAIHMVQSTPYQVEKLDWNGRKAYVTRTQVDYYTDAIDYTKLKVLEAFDGSHAGAGSAHHGEVHVARRVAGYKKIRYYTHENIGYGPVNLPDLELHTTAVWWQLPQRALDQAFDHRQQALDGFLAAAHALHIVATVAVMAEARDLQKAVGSGDGAWFATPDANGRAQLRSSFGETEAITQGPFVPTLYLYDAFPGGVGLSAPLYERREDLVRLARELVQRCDCRSGCPACVGPVLASDEQGDTALKSLATRVLDLIIAL</sequence>
<reference evidence="5 6" key="1">
    <citation type="submission" date="2018-07" db="EMBL/GenBank/DDBJ databases">
        <title>Dyella solisilvae sp. nov., isolated from the pine and broad-leaved mixed forest soil.</title>
        <authorList>
            <person name="Gao Z."/>
            <person name="Qiu L."/>
        </authorList>
    </citation>
    <scope>NUCLEOTIDE SEQUENCE [LARGE SCALE GENOMIC DNA]</scope>
    <source>
        <strain evidence="5 6">DHG54</strain>
    </source>
</reference>
<dbReference type="Pfam" id="PF09369">
    <property type="entry name" value="MZB"/>
    <property type="match status" value="1"/>
</dbReference>
<evidence type="ECO:0000256" key="2">
    <source>
        <dbReference type="ARBA" id="ARBA00022840"/>
    </source>
</evidence>
<dbReference type="OrthoDB" id="9760034at2"/>